<sequence length="965" mass="102203">MAKAPRADRRPFNAQQLGGFGLRRLPASVPGGKPLSIVAASCALVLLGGGIAAASTIPLGQNQVGGQYENGEQIASNQVIKPIGDRLMTPFGKIMGSTVSPDGRFLVGTSADRSVDLQVFDLKTYKPVAAAGTLSATSFTAAASNAGYMNMAYQHITDGSVWQEGPVFSPDGKFLYAPVATGVVRYPFNPDGSLGTGTKISIPAVGSEQALTAGMAFSPDGSTLYAAVNGQNTVVAIDPVAGTIKQTFNTGIAPRQLKFVGTKLYVSNEGGHQAAPGDATMGSYGTQVPADTYRGTSTSGTLSVIDTANASAAVSSIDVQLHPTAMYLDGSTLYVANTNSDTVSVVDTASNKVMQTIATQPWASSQVGYEPTGITMQGDHLLVSLGRANAIAVYKVNKQDPKDPASYIGLLPTDYYPGNVTAVNGQIVVTNIRGIDARGPELSYNKGPGTTVATGHGTHSTTASLTKFTLPTDDQIQQYTDTVFQQNGWDGSSVKQATAADAANIPAVAVPKRIGDPSTIKHVFLIVKENRTYDQVYGDMKQGNGDASLAQFGAKVTPNQHALAAQFGLYDNTYDIGTNSAEGHNWMMQGDNPAYTETSAGEYTRSYDTEEDVLGHQRSGFLWTSIQSAGNTARNYGEFEYGEGKPAGATWQQYYCAATSTMNGGDPAQLFTPSLQMHASSAIPSLNAIADPNAAPFDTSVPDIYRYETWKQDFEKNGPKNFQMMWLSSDHTGGTADPEAQVADNDLAVGKIVDEISHSQYWKDSAIFIAEDDSQDGADHVDGHRAPVQVISPYAVHGKTVSTFYSQINMVRTIQQILGAQPLNQKVAAATPMFDAFTDKPNTTPFNAVPNQVPLTEGVKTAPACGNDTLGQTGAAAAAVNTAAAKAAAVPAPMQEIADEWDNWSEQQHLTGNGAKEDFANPYLFNRWTWYQTHNWQSPYPGDAKIYGPNDVPGIPANSTNHEDG</sequence>
<dbReference type="InterPro" id="IPR011964">
    <property type="entry name" value="YVTN_b-propeller_repeat"/>
</dbReference>
<accession>A0ABS9U562</accession>
<dbReference type="PANTHER" id="PTHR47197:SF3">
    <property type="entry name" value="DIHYDRO-HEME D1 DEHYDROGENASE"/>
    <property type="match status" value="1"/>
</dbReference>
<dbReference type="InterPro" id="IPR007312">
    <property type="entry name" value="Phosphoesterase"/>
</dbReference>
<dbReference type="PANTHER" id="PTHR47197">
    <property type="entry name" value="PROTEIN NIRF"/>
    <property type="match status" value="1"/>
</dbReference>
<dbReference type="InterPro" id="IPR017850">
    <property type="entry name" value="Alkaline_phosphatase_core_sf"/>
</dbReference>
<reference evidence="3 4" key="1">
    <citation type="submission" date="2022-03" db="EMBL/GenBank/DDBJ databases">
        <title>Sinomonas sp. isolated from a soil.</title>
        <authorList>
            <person name="Han J."/>
            <person name="Kim D.-U."/>
        </authorList>
    </citation>
    <scope>NUCLEOTIDE SEQUENCE [LARGE SCALE GENOMIC DNA]</scope>
    <source>
        <strain evidence="3 4">5-5</strain>
    </source>
</reference>
<dbReference type="SUPFAM" id="SSF53649">
    <property type="entry name" value="Alkaline phosphatase-like"/>
    <property type="match status" value="1"/>
</dbReference>
<comment type="caution">
    <text evidence="3">The sequence shown here is derived from an EMBL/GenBank/DDBJ whole genome shotgun (WGS) entry which is preliminary data.</text>
</comment>
<organism evidence="3 4">
    <name type="scientific">Sinomonas terrae</name>
    <dbReference type="NCBI Taxonomy" id="2908838"/>
    <lineage>
        <taxon>Bacteria</taxon>
        <taxon>Bacillati</taxon>
        <taxon>Actinomycetota</taxon>
        <taxon>Actinomycetes</taxon>
        <taxon>Micrococcales</taxon>
        <taxon>Micrococcaceae</taxon>
        <taxon>Sinomonas</taxon>
    </lineage>
</organism>
<proteinExistence type="predicted"/>
<keyword evidence="2" id="KW-0843">Virulence</keyword>
<dbReference type="InterPro" id="IPR051200">
    <property type="entry name" value="Host-pathogen_enzymatic-act"/>
</dbReference>
<name>A0ABS9U562_9MICC</name>
<evidence type="ECO:0000256" key="1">
    <source>
        <dbReference type="ARBA" id="ARBA00022801"/>
    </source>
</evidence>
<keyword evidence="4" id="KW-1185">Reference proteome</keyword>
<keyword evidence="1" id="KW-0378">Hydrolase</keyword>
<evidence type="ECO:0000256" key="2">
    <source>
        <dbReference type="ARBA" id="ARBA00023026"/>
    </source>
</evidence>
<dbReference type="NCBIfam" id="TIGR02276">
    <property type="entry name" value="beta_rpt_yvtn"/>
    <property type="match status" value="1"/>
</dbReference>
<dbReference type="RefSeq" id="WP_241055769.1">
    <property type="nucleotide sequence ID" value="NZ_JAKZBV010000001.1"/>
</dbReference>
<dbReference type="Gene3D" id="3.40.720.10">
    <property type="entry name" value="Alkaline Phosphatase, subunit A"/>
    <property type="match status" value="1"/>
</dbReference>
<dbReference type="Gene3D" id="2.130.10.10">
    <property type="entry name" value="YVTN repeat-like/Quinoprotein amine dehydrogenase"/>
    <property type="match status" value="3"/>
</dbReference>
<dbReference type="Pfam" id="PF04185">
    <property type="entry name" value="Phosphoesterase"/>
    <property type="match status" value="1"/>
</dbReference>
<gene>
    <name evidence="3" type="ORF">L0M17_17985</name>
</gene>
<evidence type="ECO:0000313" key="3">
    <source>
        <dbReference type="EMBL" id="MCH6471833.1"/>
    </source>
</evidence>
<dbReference type="InterPro" id="IPR015943">
    <property type="entry name" value="WD40/YVTN_repeat-like_dom_sf"/>
</dbReference>
<dbReference type="EMBL" id="JAKZBV010000001">
    <property type="protein sequence ID" value="MCH6471833.1"/>
    <property type="molecule type" value="Genomic_DNA"/>
</dbReference>
<protein>
    <submittedName>
        <fullName evidence="3">Phosphoesterase</fullName>
    </submittedName>
</protein>
<dbReference type="Proteomes" id="UP001202922">
    <property type="component" value="Unassembled WGS sequence"/>
</dbReference>
<dbReference type="SUPFAM" id="SSF75011">
    <property type="entry name" value="3-carboxy-cis,cis-mucoante lactonizing enzyme"/>
    <property type="match status" value="1"/>
</dbReference>
<evidence type="ECO:0000313" key="4">
    <source>
        <dbReference type="Proteomes" id="UP001202922"/>
    </source>
</evidence>